<evidence type="ECO:0000256" key="1">
    <source>
        <dbReference type="SAM" id="MobiDB-lite"/>
    </source>
</evidence>
<dbReference type="RefSeq" id="XP_002782225.1">
    <property type="nucleotide sequence ID" value="XM_002782179.1"/>
</dbReference>
<accession>C5KNC6</accession>
<feature type="region of interest" description="Disordered" evidence="1">
    <location>
        <begin position="30"/>
        <end position="52"/>
    </location>
</feature>
<dbReference type="Proteomes" id="UP000007800">
    <property type="component" value="Unassembled WGS sequence"/>
</dbReference>
<dbReference type="GeneID" id="9059813"/>
<dbReference type="InParanoid" id="C5KNC6"/>
<dbReference type="AlphaFoldDB" id="C5KNC6"/>
<protein>
    <submittedName>
        <fullName evidence="2">Uncharacterized protein</fullName>
    </submittedName>
</protein>
<keyword evidence="3" id="KW-1185">Reference proteome</keyword>
<reference evidence="2 3" key="1">
    <citation type="submission" date="2008-07" db="EMBL/GenBank/DDBJ databases">
        <authorList>
            <person name="El-Sayed N."/>
            <person name="Caler E."/>
            <person name="Inman J."/>
            <person name="Amedeo P."/>
            <person name="Hass B."/>
            <person name="Wortman J."/>
        </authorList>
    </citation>
    <scope>NUCLEOTIDE SEQUENCE [LARGE SCALE GENOMIC DNA]</scope>
    <source>
        <strain evidence="3">ATCC 50983 / TXsc</strain>
    </source>
</reference>
<evidence type="ECO:0000313" key="3">
    <source>
        <dbReference type="Proteomes" id="UP000007800"/>
    </source>
</evidence>
<proteinExistence type="predicted"/>
<organism evidence="3">
    <name type="scientific">Perkinsus marinus (strain ATCC 50983 / TXsc)</name>
    <dbReference type="NCBI Taxonomy" id="423536"/>
    <lineage>
        <taxon>Eukaryota</taxon>
        <taxon>Sar</taxon>
        <taxon>Alveolata</taxon>
        <taxon>Perkinsozoa</taxon>
        <taxon>Perkinsea</taxon>
        <taxon>Perkinsida</taxon>
        <taxon>Perkinsidae</taxon>
        <taxon>Perkinsus</taxon>
    </lineage>
</organism>
<gene>
    <name evidence="2" type="ORF">Pmar_PMAR005465</name>
</gene>
<name>C5KNC6_PERM5</name>
<sequence length="84" mass="8880">MEVDGSFRAVRRSCETFCAAARGGSILLQDASSEADTSGKGPPIQADDAQGEGVPQVSLLALEKRLDFFLSATAVKRQLAKPLK</sequence>
<dbReference type="EMBL" id="GG674598">
    <property type="protein sequence ID" value="EER14020.1"/>
    <property type="molecule type" value="Genomic_DNA"/>
</dbReference>
<evidence type="ECO:0000313" key="2">
    <source>
        <dbReference type="EMBL" id="EER14020.1"/>
    </source>
</evidence>